<organism evidence="2 3">
    <name type="scientific">Aureobasidium melanogenum</name>
    <name type="common">Aureobasidium pullulans var. melanogenum</name>
    <dbReference type="NCBI Taxonomy" id="46634"/>
    <lineage>
        <taxon>Eukaryota</taxon>
        <taxon>Fungi</taxon>
        <taxon>Dikarya</taxon>
        <taxon>Ascomycota</taxon>
        <taxon>Pezizomycotina</taxon>
        <taxon>Dothideomycetes</taxon>
        <taxon>Dothideomycetidae</taxon>
        <taxon>Dothideales</taxon>
        <taxon>Saccotheciaceae</taxon>
        <taxon>Aureobasidium</taxon>
    </lineage>
</organism>
<reference evidence="2" key="1">
    <citation type="journal article" date="2021" name="J Fungi (Basel)">
        <title>Virulence traits and population genomics of the black yeast Aureobasidium melanogenum.</title>
        <authorList>
            <person name="Cernosa A."/>
            <person name="Sun X."/>
            <person name="Gostincar C."/>
            <person name="Fang C."/>
            <person name="Gunde-Cimerman N."/>
            <person name="Song Z."/>
        </authorList>
    </citation>
    <scope>NUCLEOTIDE SEQUENCE</scope>
    <source>
        <strain evidence="2">EXF-9298</strain>
    </source>
</reference>
<dbReference type="EMBL" id="JAHFXS010002736">
    <property type="protein sequence ID" value="KAG9971000.1"/>
    <property type="molecule type" value="Genomic_DNA"/>
</dbReference>
<feature type="region of interest" description="Disordered" evidence="1">
    <location>
        <begin position="417"/>
        <end position="476"/>
    </location>
</feature>
<dbReference type="Proteomes" id="UP000729357">
    <property type="component" value="Unassembled WGS sequence"/>
</dbReference>
<accession>A0A9P8JQ67</accession>
<proteinExistence type="predicted"/>
<evidence type="ECO:0000256" key="1">
    <source>
        <dbReference type="SAM" id="MobiDB-lite"/>
    </source>
</evidence>
<feature type="compositionally biased region" description="Basic and acidic residues" evidence="1">
    <location>
        <begin position="160"/>
        <end position="170"/>
    </location>
</feature>
<feature type="region of interest" description="Disordered" evidence="1">
    <location>
        <begin position="195"/>
        <end position="217"/>
    </location>
</feature>
<feature type="region of interest" description="Disordered" evidence="1">
    <location>
        <begin position="554"/>
        <end position="629"/>
    </location>
</feature>
<feature type="region of interest" description="Disordered" evidence="1">
    <location>
        <begin position="495"/>
        <end position="525"/>
    </location>
</feature>
<feature type="compositionally biased region" description="Polar residues" evidence="1">
    <location>
        <begin position="561"/>
        <end position="571"/>
    </location>
</feature>
<keyword evidence="3" id="KW-1185">Reference proteome</keyword>
<evidence type="ECO:0000313" key="3">
    <source>
        <dbReference type="Proteomes" id="UP000729357"/>
    </source>
</evidence>
<gene>
    <name evidence="2" type="ORF">KCU98_g14121</name>
</gene>
<sequence>MPSDFPYTPDDFLIDIVEGSDSDYDAQLNRQIGTKHRKKQSASILATFHCWKLTKAAPKTKDGAPSWKRAAVVQMTLPSDELEFQVKKQLKAKSLIDMYEALSTDQRQQVEVLLQQQRRDETNKHARWEIAAIHREVLNNLRTRIRETTFIRVILSRDDRRKVEKPKPGHETTSASVASNISDLNDLSNSLLEQTNTKRNQGLPPPRREFKGQARAKKPISENVIEVMPDLSISDTHVISVPSMASPLPSARLQAPSPTWNNQAPLWQSPLTNVEHENMLRNQLDQQRPQPGSEVQNNQQLHHVQNALAYMANVNSNARTQAGGRAIEKPQGQSTVHGPWFSQQSPHIVPDFRYDSHTMPIERQFERSTLQRTPPHLGLQSTNREQDYFGKQSRNSYGETAEPSMARQYHHTNNNAPAFVASPRATDSDAHRASPITKTQAPTDSDWPDYNPDLEPSPLPSSQSQQQTRHEKRSAERLRREDVLFWRTQAQLSHFRSSSSLDDQSSTLASLEESSRPTSVSGDGVASQFQYHERDAHAPGRFGQQLAAHSFLRPNQDRQQEQPTKLPQRIQTDYKIQARRTVSFEDEPYGISDRQHAQHPVPNNRDCSMYSPDNYTRPTVPDPPEPKANYSPYQPQRYQPQQSWEMDNTSMLERLNERLDHMELREAEGATRRAVEAAQKRRELEKKEAYERGVEDAMAWKARTGGLGSFA</sequence>
<feature type="compositionally biased region" description="Low complexity" evidence="1">
    <location>
        <begin position="495"/>
        <end position="511"/>
    </location>
</feature>
<feature type="non-terminal residue" evidence="2">
    <location>
        <position position="711"/>
    </location>
</feature>
<dbReference type="AlphaFoldDB" id="A0A9P8JQ67"/>
<protein>
    <submittedName>
        <fullName evidence="2">Uncharacterized protein</fullName>
    </submittedName>
</protein>
<evidence type="ECO:0000313" key="2">
    <source>
        <dbReference type="EMBL" id="KAG9971000.1"/>
    </source>
</evidence>
<reference evidence="2" key="2">
    <citation type="submission" date="2021-08" db="EMBL/GenBank/DDBJ databases">
        <authorList>
            <person name="Gostincar C."/>
            <person name="Sun X."/>
            <person name="Song Z."/>
            <person name="Gunde-Cimerman N."/>
        </authorList>
    </citation>
    <scope>NUCLEOTIDE SEQUENCE</scope>
    <source>
        <strain evidence="2">EXF-9298</strain>
    </source>
</reference>
<feature type="region of interest" description="Disordered" evidence="1">
    <location>
        <begin position="160"/>
        <end position="180"/>
    </location>
</feature>
<comment type="caution">
    <text evidence="2">The sequence shown here is derived from an EMBL/GenBank/DDBJ whole genome shotgun (WGS) entry which is preliminary data.</text>
</comment>
<name>A0A9P8JQ67_AURME</name>
<feature type="region of interest" description="Disordered" evidence="1">
    <location>
        <begin position="366"/>
        <end position="389"/>
    </location>
</feature>